<evidence type="ECO:0000313" key="7">
    <source>
        <dbReference type="Proteomes" id="UP001259492"/>
    </source>
</evidence>
<dbReference type="InterPro" id="IPR036116">
    <property type="entry name" value="FN3_sf"/>
</dbReference>
<dbReference type="PANTHER" id="PTHR33607:SF2">
    <property type="entry name" value="ENDONUCLEASE-1"/>
    <property type="match status" value="1"/>
</dbReference>
<dbReference type="EMBL" id="JAVRIA010000001">
    <property type="protein sequence ID" value="MDT0557299.1"/>
    <property type="molecule type" value="Genomic_DNA"/>
</dbReference>
<dbReference type="Pfam" id="PF04231">
    <property type="entry name" value="Endonuclease_1"/>
    <property type="match status" value="1"/>
</dbReference>
<organism evidence="6 7">
    <name type="scientific">Microcosmobacter mediterraneus</name>
    <dbReference type="NCBI Taxonomy" id="3075607"/>
    <lineage>
        <taxon>Bacteria</taxon>
        <taxon>Pseudomonadati</taxon>
        <taxon>Bacteroidota</taxon>
        <taxon>Flavobacteriia</taxon>
        <taxon>Flavobacteriales</taxon>
        <taxon>Flavobacteriaceae</taxon>
        <taxon>Microcosmobacter</taxon>
    </lineage>
</organism>
<keyword evidence="4" id="KW-0378">Hydrolase</keyword>
<reference evidence="6 7" key="1">
    <citation type="submission" date="2023-09" db="EMBL/GenBank/DDBJ databases">
        <authorList>
            <person name="Rey-Velasco X."/>
        </authorList>
    </citation>
    <scope>NUCLEOTIDE SEQUENCE [LARGE SCALE GENOMIC DNA]</scope>
    <source>
        <strain evidence="6 7">W332</strain>
    </source>
</reference>
<dbReference type="InterPro" id="IPR026444">
    <property type="entry name" value="Secre_tail"/>
</dbReference>
<accession>A0ABU2YGK0</accession>
<evidence type="ECO:0000256" key="3">
    <source>
        <dbReference type="ARBA" id="ARBA00022729"/>
    </source>
</evidence>
<evidence type="ECO:0000256" key="2">
    <source>
        <dbReference type="ARBA" id="ARBA00022722"/>
    </source>
</evidence>
<keyword evidence="6" id="KW-0255">Endonuclease</keyword>
<evidence type="ECO:0000256" key="4">
    <source>
        <dbReference type="ARBA" id="ARBA00022801"/>
    </source>
</evidence>
<name>A0ABU2YGK0_9FLAO</name>
<keyword evidence="7" id="KW-1185">Reference proteome</keyword>
<evidence type="ECO:0000313" key="6">
    <source>
        <dbReference type="EMBL" id="MDT0557299.1"/>
    </source>
</evidence>
<keyword evidence="3" id="KW-0732">Signal</keyword>
<gene>
    <name evidence="6" type="ORF">RM697_01485</name>
</gene>
<dbReference type="InterPro" id="IPR003961">
    <property type="entry name" value="FN3_dom"/>
</dbReference>
<sequence>MKHIYIFFILISTIVYAQVPANYYNSANGLSGFTLKTELRDIITNGHVDQGYSALYTGYETTHSDNIAETGYENNNSVLLFYTENPNGADSYQYFHGSNQCGNYNQEGICHNREHIVPQSAFNSASPMQNDIHHVIPSDGFVNGARGSVPFGIVATADYTSDNGSKRGSSGVPGYSGTVFEPIDEFKGDIARAILYFAVRYQNNVDTYGFEMFNGTEDQVFETWAIDMLLDWHYNIDPVDNREIIRNNAAYNYQGNANPFVNHPEYANLIWNPNPDTEAPSDPTNLVASNPSDTSIDLNWTASTDNIAVTSYDVYADGVNSFNTTNTSFTVTGLVANTNYCFRITAKDAANNVSGLSNEDCETTTDNGSGAECANETFEAIPANNGSYTDRMWTGDNGLTWNATEARTDQDINGSRALTLDMRGSSEAVLTSPSISGGIGDLTLTTQRKFSGGTGDLSIYVNGNLVGTIAYDDTVQNSSLPNINVEGDIVLVITEDTPDGDRVAIDDLSWTCYTELSIEENSLETVKLYPNPVTNNSFTVETTQNLNLEIYDVLGKIVFSKTVGANTSTIDISNLNSGIYLIKLNSGGRSFTKKLIKQ</sequence>
<dbReference type="Pfam" id="PF18962">
    <property type="entry name" value="Por_Secre_tail"/>
    <property type="match status" value="1"/>
</dbReference>
<dbReference type="CDD" id="cd00063">
    <property type="entry name" value="FN3"/>
    <property type="match status" value="1"/>
</dbReference>
<proteinExistence type="inferred from homology"/>
<dbReference type="SUPFAM" id="SSF54060">
    <property type="entry name" value="His-Me finger endonucleases"/>
    <property type="match status" value="1"/>
</dbReference>
<keyword evidence="2" id="KW-0540">Nuclease</keyword>
<dbReference type="SMART" id="SM00060">
    <property type="entry name" value="FN3"/>
    <property type="match status" value="1"/>
</dbReference>
<dbReference type="PROSITE" id="PS50853">
    <property type="entry name" value="FN3"/>
    <property type="match status" value="1"/>
</dbReference>
<dbReference type="SUPFAM" id="SSF49265">
    <property type="entry name" value="Fibronectin type III"/>
    <property type="match status" value="1"/>
</dbReference>
<dbReference type="Proteomes" id="UP001259492">
    <property type="component" value="Unassembled WGS sequence"/>
</dbReference>
<dbReference type="Pfam" id="PF00041">
    <property type="entry name" value="fn3"/>
    <property type="match status" value="1"/>
</dbReference>
<dbReference type="PANTHER" id="PTHR33607">
    <property type="entry name" value="ENDONUCLEASE-1"/>
    <property type="match status" value="1"/>
</dbReference>
<comment type="caution">
    <text evidence="6">The sequence shown here is derived from an EMBL/GenBank/DDBJ whole genome shotgun (WGS) entry which is preliminary data.</text>
</comment>
<dbReference type="InterPro" id="IPR044925">
    <property type="entry name" value="His-Me_finger_sf"/>
</dbReference>
<comment type="similarity">
    <text evidence="1">Belongs to the EndA/NucM nuclease family.</text>
</comment>
<dbReference type="Gene3D" id="2.60.40.10">
    <property type="entry name" value="Immunoglobulins"/>
    <property type="match status" value="1"/>
</dbReference>
<dbReference type="RefSeq" id="WP_311426070.1">
    <property type="nucleotide sequence ID" value="NZ_JAVRIA010000001.1"/>
</dbReference>
<evidence type="ECO:0000256" key="1">
    <source>
        <dbReference type="ARBA" id="ARBA00006429"/>
    </source>
</evidence>
<protein>
    <submittedName>
        <fullName evidence="6">Endonuclease</fullName>
    </submittedName>
</protein>
<evidence type="ECO:0000259" key="5">
    <source>
        <dbReference type="PROSITE" id="PS50853"/>
    </source>
</evidence>
<feature type="domain" description="Fibronectin type-III" evidence="5">
    <location>
        <begin position="279"/>
        <end position="368"/>
    </location>
</feature>
<dbReference type="NCBIfam" id="TIGR04183">
    <property type="entry name" value="Por_Secre_tail"/>
    <property type="match status" value="1"/>
</dbReference>
<dbReference type="InterPro" id="IPR013783">
    <property type="entry name" value="Ig-like_fold"/>
</dbReference>
<dbReference type="GO" id="GO:0004519">
    <property type="term" value="F:endonuclease activity"/>
    <property type="evidence" value="ECO:0007669"/>
    <property type="project" value="UniProtKB-KW"/>
</dbReference>
<dbReference type="InterPro" id="IPR007346">
    <property type="entry name" value="Endonuclease-I"/>
</dbReference>